<keyword evidence="4" id="KW-1185">Reference proteome</keyword>
<evidence type="ECO:0000313" key="4">
    <source>
        <dbReference type="Proteomes" id="UP000315440"/>
    </source>
</evidence>
<protein>
    <submittedName>
        <fullName evidence="3">Uncharacterized protein</fullName>
    </submittedName>
</protein>
<reference evidence="3 4" key="1">
    <citation type="submission" date="2019-02" db="EMBL/GenBank/DDBJ databases">
        <title>Deep-cultivation of Planctomycetes and their phenomic and genomic characterization uncovers novel biology.</title>
        <authorList>
            <person name="Wiegand S."/>
            <person name="Jogler M."/>
            <person name="Boedeker C."/>
            <person name="Pinto D."/>
            <person name="Vollmers J."/>
            <person name="Rivas-Marin E."/>
            <person name="Kohn T."/>
            <person name="Peeters S.H."/>
            <person name="Heuer A."/>
            <person name="Rast P."/>
            <person name="Oberbeckmann S."/>
            <person name="Bunk B."/>
            <person name="Jeske O."/>
            <person name="Meyerdierks A."/>
            <person name="Storesund J.E."/>
            <person name="Kallscheuer N."/>
            <person name="Luecker S."/>
            <person name="Lage O.M."/>
            <person name="Pohl T."/>
            <person name="Merkel B.J."/>
            <person name="Hornburger P."/>
            <person name="Mueller R.-W."/>
            <person name="Bruemmer F."/>
            <person name="Labrenz M."/>
            <person name="Spormann A.M."/>
            <person name="Op Den Camp H."/>
            <person name="Overmann J."/>
            <person name="Amann R."/>
            <person name="Jetten M.S.M."/>
            <person name="Mascher T."/>
            <person name="Medema M.H."/>
            <person name="Devos D.P."/>
            <person name="Kaster A.-K."/>
            <person name="Ovreas L."/>
            <person name="Rohde M."/>
            <person name="Galperin M.Y."/>
            <person name="Jogler C."/>
        </authorList>
    </citation>
    <scope>NUCLEOTIDE SEQUENCE [LARGE SCALE GENOMIC DNA]</scope>
    <source>
        <strain evidence="3 4">Mal64</strain>
    </source>
</reference>
<evidence type="ECO:0000313" key="3">
    <source>
        <dbReference type="EMBL" id="TWT89631.1"/>
    </source>
</evidence>
<dbReference type="OrthoDB" id="230112at2"/>
<gene>
    <name evidence="3" type="ORF">Mal64_00080</name>
</gene>
<keyword evidence="2" id="KW-0472">Membrane</keyword>
<organism evidence="3 4">
    <name type="scientific">Pseudobythopirellula maris</name>
    <dbReference type="NCBI Taxonomy" id="2527991"/>
    <lineage>
        <taxon>Bacteria</taxon>
        <taxon>Pseudomonadati</taxon>
        <taxon>Planctomycetota</taxon>
        <taxon>Planctomycetia</taxon>
        <taxon>Pirellulales</taxon>
        <taxon>Lacipirellulaceae</taxon>
        <taxon>Pseudobythopirellula</taxon>
    </lineage>
</organism>
<evidence type="ECO:0000256" key="1">
    <source>
        <dbReference type="SAM" id="MobiDB-lite"/>
    </source>
</evidence>
<comment type="caution">
    <text evidence="3">The sequence shown here is derived from an EMBL/GenBank/DDBJ whole genome shotgun (WGS) entry which is preliminary data.</text>
</comment>
<feature type="compositionally biased region" description="Basic and acidic residues" evidence="1">
    <location>
        <begin position="171"/>
        <end position="192"/>
    </location>
</feature>
<dbReference type="AlphaFoldDB" id="A0A5C5ZS99"/>
<name>A0A5C5ZS99_9BACT</name>
<sequence>MAARSEQSFQITIAILILFVLVFAVMSYLFWKSSSDRASTIADLEVKLRTAEGAARSEGTKSEQYLGMIGFDAFTDHDVVQQQFEADQAKYMANFDENSRDYRSVLDYIYVENEKIARQEAESKAREKELKERLLATETEKENQIAAFKQTLERVQTDLETERRNFNQARAELESGRQELARSRQRQQDDFKSQIADARSKQNAAESQLEKSERSKRSLLEARKLESPSFESSDGLVSYVNQGNQTLWVNLGRADSLRPQISFSVFESDLIDAGKSEKKGSIEITRLLGDHLAEARITNDDPRNPILPGDQIYSQVWQRGKELRFAFTGLIDLDGDGKSDLDRLKDLVALNGATIDAYADIDGVVEGEMDVTTRYLVLGENSDRPNLGELRRAYNTMSEDADTLGVEVITLDEFLTQMGYRPQDRTVSLDNASSKFRRRVPVSQR</sequence>
<feature type="transmembrane region" description="Helical" evidence="2">
    <location>
        <begin position="12"/>
        <end position="31"/>
    </location>
</feature>
<keyword evidence="2" id="KW-1133">Transmembrane helix</keyword>
<proteinExistence type="predicted"/>
<evidence type="ECO:0000256" key="2">
    <source>
        <dbReference type="SAM" id="Phobius"/>
    </source>
</evidence>
<feature type="compositionally biased region" description="Basic and acidic residues" evidence="1">
    <location>
        <begin position="208"/>
        <end position="217"/>
    </location>
</feature>
<accession>A0A5C5ZS99</accession>
<dbReference type="Proteomes" id="UP000315440">
    <property type="component" value="Unassembled WGS sequence"/>
</dbReference>
<dbReference type="RefSeq" id="WP_146395446.1">
    <property type="nucleotide sequence ID" value="NZ_SJPQ01000001.1"/>
</dbReference>
<dbReference type="EMBL" id="SJPQ01000001">
    <property type="protein sequence ID" value="TWT89631.1"/>
    <property type="molecule type" value="Genomic_DNA"/>
</dbReference>
<feature type="region of interest" description="Disordered" evidence="1">
    <location>
        <begin position="171"/>
        <end position="217"/>
    </location>
</feature>
<keyword evidence="2" id="KW-0812">Transmembrane</keyword>